<sequence length="117" mass="13187">MGETRNKADEDDGWKMEGEFMGKKSHSFQVDRLTLSAADPGVGLVTGPYGAIKYAMHRDVYRWNIGIIKARLDGASKQPWDTHPVILLSPNSFSRPWRFSLFKPSPERALLPGRLSK</sequence>
<dbReference type="VEuPathDB" id="FungiDB:ASPTUDRAFT_914350"/>
<evidence type="ECO:0000313" key="2">
    <source>
        <dbReference type="Proteomes" id="UP000184304"/>
    </source>
</evidence>
<organism evidence="1 2">
    <name type="scientific">Aspergillus tubingensis (strain CBS 134.48)</name>
    <dbReference type="NCBI Taxonomy" id="767770"/>
    <lineage>
        <taxon>Eukaryota</taxon>
        <taxon>Fungi</taxon>
        <taxon>Dikarya</taxon>
        <taxon>Ascomycota</taxon>
        <taxon>Pezizomycotina</taxon>
        <taxon>Eurotiomycetes</taxon>
        <taxon>Eurotiomycetidae</taxon>
        <taxon>Eurotiales</taxon>
        <taxon>Aspergillaceae</taxon>
        <taxon>Aspergillus</taxon>
        <taxon>Aspergillus subgen. Circumdati</taxon>
    </lineage>
</organism>
<evidence type="ECO:0000313" key="1">
    <source>
        <dbReference type="EMBL" id="OJI90346.1"/>
    </source>
</evidence>
<dbReference type="AlphaFoldDB" id="A0A1L9NM05"/>
<accession>A0A1L9NM05</accession>
<reference evidence="2" key="1">
    <citation type="journal article" date="2017" name="Genome Biol.">
        <title>Comparative genomics reveals high biological diversity and specific adaptations in the industrially and medically important fungal genus Aspergillus.</title>
        <authorList>
            <person name="de Vries R.P."/>
            <person name="Riley R."/>
            <person name="Wiebenga A."/>
            <person name="Aguilar-Osorio G."/>
            <person name="Amillis S."/>
            <person name="Uchima C.A."/>
            <person name="Anderluh G."/>
            <person name="Asadollahi M."/>
            <person name="Askin M."/>
            <person name="Barry K."/>
            <person name="Battaglia E."/>
            <person name="Bayram O."/>
            <person name="Benocci T."/>
            <person name="Braus-Stromeyer S.A."/>
            <person name="Caldana C."/>
            <person name="Canovas D."/>
            <person name="Cerqueira G.C."/>
            <person name="Chen F."/>
            <person name="Chen W."/>
            <person name="Choi C."/>
            <person name="Clum A."/>
            <person name="Dos Santos R.A."/>
            <person name="Damasio A.R."/>
            <person name="Diallinas G."/>
            <person name="Emri T."/>
            <person name="Fekete E."/>
            <person name="Flipphi M."/>
            <person name="Freyberg S."/>
            <person name="Gallo A."/>
            <person name="Gournas C."/>
            <person name="Habgood R."/>
            <person name="Hainaut M."/>
            <person name="Harispe M.L."/>
            <person name="Henrissat B."/>
            <person name="Hilden K.S."/>
            <person name="Hope R."/>
            <person name="Hossain A."/>
            <person name="Karabika E."/>
            <person name="Karaffa L."/>
            <person name="Karanyi Z."/>
            <person name="Krasevec N."/>
            <person name="Kuo A."/>
            <person name="Kusch H."/>
            <person name="LaButti K."/>
            <person name="Lagendijk E.L."/>
            <person name="Lapidus A."/>
            <person name="Levasseur A."/>
            <person name="Lindquist E."/>
            <person name="Lipzen A."/>
            <person name="Logrieco A.F."/>
            <person name="MacCabe A."/>
            <person name="Maekelae M.R."/>
            <person name="Malavazi I."/>
            <person name="Melin P."/>
            <person name="Meyer V."/>
            <person name="Mielnichuk N."/>
            <person name="Miskei M."/>
            <person name="Molnar A.P."/>
            <person name="Mule G."/>
            <person name="Ngan C.Y."/>
            <person name="Orejas M."/>
            <person name="Orosz E."/>
            <person name="Ouedraogo J.P."/>
            <person name="Overkamp K.M."/>
            <person name="Park H.-S."/>
            <person name="Perrone G."/>
            <person name="Piumi F."/>
            <person name="Punt P.J."/>
            <person name="Ram A.F."/>
            <person name="Ramon A."/>
            <person name="Rauscher S."/>
            <person name="Record E."/>
            <person name="Riano-Pachon D.M."/>
            <person name="Robert V."/>
            <person name="Roehrig J."/>
            <person name="Ruller R."/>
            <person name="Salamov A."/>
            <person name="Salih N.S."/>
            <person name="Samson R.A."/>
            <person name="Sandor E."/>
            <person name="Sanguinetti M."/>
            <person name="Schuetze T."/>
            <person name="Sepcic K."/>
            <person name="Shelest E."/>
            <person name="Sherlock G."/>
            <person name="Sophianopoulou V."/>
            <person name="Squina F.M."/>
            <person name="Sun H."/>
            <person name="Susca A."/>
            <person name="Todd R.B."/>
            <person name="Tsang A."/>
            <person name="Unkles S.E."/>
            <person name="van de Wiele N."/>
            <person name="van Rossen-Uffink D."/>
            <person name="Oliveira J.V."/>
            <person name="Vesth T.C."/>
            <person name="Visser J."/>
            <person name="Yu J.-H."/>
            <person name="Zhou M."/>
            <person name="Andersen M.R."/>
            <person name="Archer D.B."/>
            <person name="Baker S.E."/>
            <person name="Benoit I."/>
            <person name="Brakhage A.A."/>
            <person name="Braus G.H."/>
            <person name="Fischer R."/>
            <person name="Frisvad J.C."/>
            <person name="Goldman G.H."/>
            <person name="Houbraken J."/>
            <person name="Oakley B."/>
            <person name="Pocsi I."/>
            <person name="Scazzocchio C."/>
            <person name="Seiboth B."/>
            <person name="vanKuyk P.A."/>
            <person name="Wortman J."/>
            <person name="Dyer P.S."/>
            <person name="Grigoriev I.V."/>
        </authorList>
    </citation>
    <scope>NUCLEOTIDE SEQUENCE [LARGE SCALE GENOMIC DNA]</scope>
    <source>
        <strain evidence="2">CBS 134.48</strain>
    </source>
</reference>
<gene>
    <name evidence="1" type="ORF">ASPTUDRAFT_914350</name>
</gene>
<dbReference type="EMBL" id="KV878176">
    <property type="protein sequence ID" value="OJI90346.1"/>
    <property type="molecule type" value="Genomic_DNA"/>
</dbReference>
<proteinExistence type="predicted"/>
<protein>
    <submittedName>
        <fullName evidence="1">Uncharacterized protein</fullName>
    </submittedName>
</protein>
<keyword evidence="2" id="KW-1185">Reference proteome</keyword>
<dbReference type="Proteomes" id="UP000184304">
    <property type="component" value="Unassembled WGS sequence"/>
</dbReference>
<name>A0A1L9NM05_ASPTC</name>